<dbReference type="EC" id="1.11.1.6" evidence="3"/>
<keyword evidence="7" id="KW-0560">Oxidoreductase</keyword>
<dbReference type="STRING" id="5601.A0A0D2FSS8"/>
<dbReference type="PROSITE" id="PS51402">
    <property type="entry name" value="CATALASE_3"/>
    <property type="match status" value="1"/>
</dbReference>
<keyword evidence="4" id="KW-0575">Peroxidase</keyword>
<evidence type="ECO:0000256" key="11">
    <source>
        <dbReference type="SAM" id="SignalP"/>
    </source>
</evidence>
<evidence type="ECO:0000256" key="3">
    <source>
        <dbReference type="ARBA" id="ARBA00012314"/>
    </source>
</evidence>
<evidence type="ECO:0000256" key="9">
    <source>
        <dbReference type="ARBA" id="ARBA00023324"/>
    </source>
</evidence>
<feature type="domain" description="Catalase core" evidence="12">
    <location>
        <begin position="42"/>
        <end position="429"/>
    </location>
</feature>
<comment type="cofactor">
    <cofactor evidence="1">
        <name>heme</name>
        <dbReference type="ChEBI" id="CHEBI:30413"/>
    </cofactor>
</comment>
<dbReference type="GO" id="GO:0006979">
    <property type="term" value="P:response to oxidative stress"/>
    <property type="evidence" value="ECO:0007669"/>
    <property type="project" value="InterPro"/>
</dbReference>
<feature type="region of interest" description="Disordered" evidence="10">
    <location>
        <begin position="40"/>
        <end position="60"/>
    </location>
</feature>
<keyword evidence="6" id="KW-0479">Metal-binding</keyword>
<organism evidence="13 14">
    <name type="scientific">Phialophora macrospora</name>
    <dbReference type="NCBI Taxonomy" id="1851006"/>
    <lineage>
        <taxon>Eukaryota</taxon>
        <taxon>Fungi</taxon>
        <taxon>Dikarya</taxon>
        <taxon>Ascomycota</taxon>
        <taxon>Pezizomycotina</taxon>
        <taxon>Eurotiomycetes</taxon>
        <taxon>Chaetothyriomycetidae</taxon>
        <taxon>Chaetothyriales</taxon>
        <taxon>Herpotrichiellaceae</taxon>
        <taxon>Phialophora</taxon>
    </lineage>
</organism>
<dbReference type="GO" id="GO:0004096">
    <property type="term" value="F:catalase activity"/>
    <property type="evidence" value="ECO:0007669"/>
    <property type="project" value="UniProtKB-EC"/>
</dbReference>
<dbReference type="InterPro" id="IPR020835">
    <property type="entry name" value="Catalase_sf"/>
</dbReference>
<evidence type="ECO:0000256" key="6">
    <source>
        <dbReference type="ARBA" id="ARBA00022723"/>
    </source>
</evidence>
<proteinExistence type="inferred from homology"/>
<dbReference type="Proteomes" id="UP000054266">
    <property type="component" value="Unassembled WGS sequence"/>
</dbReference>
<feature type="signal peptide" evidence="11">
    <location>
        <begin position="1"/>
        <end position="18"/>
    </location>
</feature>
<dbReference type="Pfam" id="PF06628">
    <property type="entry name" value="Catalase-rel"/>
    <property type="match status" value="1"/>
</dbReference>
<dbReference type="PANTHER" id="PTHR42821">
    <property type="entry name" value="CATALASE"/>
    <property type="match status" value="1"/>
</dbReference>
<dbReference type="PANTHER" id="PTHR42821:SF3">
    <property type="entry name" value="CATALASE B"/>
    <property type="match status" value="1"/>
</dbReference>
<dbReference type="HOGENOM" id="CLU_010645_3_0_1"/>
<name>A0A0D2FSS8_9EURO</name>
<dbReference type="PRINTS" id="PR00067">
    <property type="entry name" value="CATALASE"/>
</dbReference>
<evidence type="ECO:0000256" key="8">
    <source>
        <dbReference type="ARBA" id="ARBA00023004"/>
    </source>
</evidence>
<dbReference type="GO" id="GO:0020037">
    <property type="term" value="F:heme binding"/>
    <property type="evidence" value="ECO:0007669"/>
    <property type="project" value="InterPro"/>
</dbReference>
<dbReference type="GO" id="GO:0042744">
    <property type="term" value="P:hydrogen peroxide catabolic process"/>
    <property type="evidence" value="ECO:0007669"/>
    <property type="project" value="UniProtKB-KW"/>
</dbReference>
<evidence type="ECO:0000259" key="12">
    <source>
        <dbReference type="SMART" id="SM01060"/>
    </source>
</evidence>
<dbReference type="InterPro" id="IPR041399">
    <property type="entry name" value="Catalase_large_C"/>
</dbReference>
<dbReference type="InterPro" id="IPR043156">
    <property type="entry name" value="Catalase_clade2_helical"/>
</dbReference>
<dbReference type="Gene3D" id="2.40.180.10">
    <property type="entry name" value="Catalase core domain"/>
    <property type="match status" value="1"/>
</dbReference>
<evidence type="ECO:0000256" key="5">
    <source>
        <dbReference type="ARBA" id="ARBA00022617"/>
    </source>
</evidence>
<dbReference type="AlphaFoldDB" id="A0A0D2FSS8"/>
<feature type="compositionally biased region" description="Polar residues" evidence="10">
    <location>
        <begin position="40"/>
        <end position="56"/>
    </location>
</feature>
<dbReference type="Gene3D" id="3.40.50.880">
    <property type="match status" value="1"/>
</dbReference>
<gene>
    <name evidence="13" type="ORF">PV04_09971</name>
</gene>
<dbReference type="Gene3D" id="1.20.1370.20">
    <property type="match status" value="1"/>
</dbReference>
<dbReference type="GO" id="GO:0005829">
    <property type="term" value="C:cytosol"/>
    <property type="evidence" value="ECO:0007669"/>
    <property type="project" value="TreeGrafter"/>
</dbReference>
<evidence type="ECO:0000313" key="13">
    <source>
        <dbReference type="EMBL" id="KIW63094.1"/>
    </source>
</evidence>
<dbReference type="SMART" id="SM01060">
    <property type="entry name" value="Catalase"/>
    <property type="match status" value="1"/>
</dbReference>
<dbReference type="InterPro" id="IPR011614">
    <property type="entry name" value="Catalase_core"/>
</dbReference>
<sequence>MSFLRLACVLTLAASVVAQDVTSNKLQQLQAAVVDTNGQVETADNGAPANTSNSLRNGPRGYNLLEDTAVRKKLLHFDRERAPERVVHALGHGAYGQFESFGDWSNITSACWLQSGAVSETFTRFSVVVASTGGSEVGRDTHGFATKIYSKCGNQDLVGNHLPSFFINDGADFPDLIHSVKYEADKGFPTGGSAHTTAYDFFTQHPEGAFQLMNVLSDLGIPRDVRHISGNGVHTYRFINAQGQSQLFKWYWLPQLGHRALVYDEATKIAGKNNNFQRVDLYNSIEAGNFPQWDFAVQLFPDDGTYMYKGIDLLIPTQIVPFEVNPPIRLGRMTLNRNPTNFFAEPESISFAPSNVVAGVSFVPDPLLQWRLMSYDDTATHRHGSPNGYLLPINRAVAPVNNNYRDGYMQPLLFTGDSTSSPNGIGGVVGSSANATVTVTGTSVTSAGNGPIGRFAAVYDWFGQAQNFWGTLDVYAQQHTVDAYRFELGNVANTSVVQVYIDNILNNIDNCLARRVAFGLGADLPAIGSGPRTNLTSTSAPFPSLYPLTAAVESNKSLVGLNVAILANDTLFTASDMNAMLPLLDAQNITLTVVAPRFGELATGLNATASYITTSSIFYDAIFIGSSSSNGSANGVLSLDLDAKTFVTEAYSHGKAIGALGSSGAAILRGLGLDFTPALGLYSGDAAQVTRSVLGALRGPVRFPQRFPTDDVAAICGS</sequence>
<evidence type="ECO:0000313" key="14">
    <source>
        <dbReference type="Proteomes" id="UP000054266"/>
    </source>
</evidence>
<evidence type="ECO:0000256" key="4">
    <source>
        <dbReference type="ARBA" id="ARBA00022559"/>
    </source>
</evidence>
<keyword evidence="9" id="KW-0376">Hydrogen peroxide</keyword>
<comment type="similarity">
    <text evidence="2">Belongs to the catalase family.</text>
</comment>
<keyword evidence="14" id="KW-1185">Reference proteome</keyword>
<dbReference type="SUPFAM" id="SSF56634">
    <property type="entry name" value="Heme-dependent catalase-like"/>
    <property type="match status" value="1"/>
</dbReference>
<dbReference type="Pfam" id="PF00199">
    <property type="entry name" value="Catalase"/>
    <property type="match status" value="1"/>
</dbReference>
<keyword evidence="11" id="KW-0732">Signal</keyword>
<evidence type="ECO:0000256" key="1">
    <source>
        <dbReference type="ARBA" id="ARBA00001971"/>
    </source>
</evidence>
<dbReference type="InterPro" id="IPR029062">
    <property type="entry name" value="Class_I_gatase-like"/>
</dbReference>
<dbReference type="InterPro" id="IPR018028">
    <property type="entry name" value="Catalase"/>
</dbReference>
<dbReference type="InterPro" id="IPR024712">
    <property type="entry name" value="Catalase_clade2"/>
</dbReference>
<evidence type="ECO:0000256" key="7">
    <source>
        <dbReference type="ARBA" id="ARBA00023002"/>
    </source>
</evidence>
<dbReference type="InterPro" id="IPR010582">
    <property type="entry name" value="Catalase_immune_responsive"/>
</dbReference>
<protein>
    <recommendedName>
        <fullName evidence="3">catalase</fullName>
        <ecNumber evidence="3">1.11.1.6</ecNumber>
    </recommendedName>
</protein>
<dbReference type="GO" id="GO:0046872">
    <property type="term" value="F:metal ion binding"/>
    <property type="evidence" value="ECO:0007669"/>
    <property type="project" value="UniProtKB-KW"/>
</dbReference>
<keyword evidence="8" id="KW-0408">Iron</keyword>
<keyword evidence="5" id="KW-0349">Heme</keyword>
<feature type="chain" id="PRO_5002242170" description="catalase" evidence="11">
    <location>
        <begin position="19"/>
        <end position="718"/>
    </location>
</feature>
<evidence type="ECO:0000256" key="2">
    <source>
        <dbReference type="ARBA" id="ARBA00005329"/>
    </source>
</evidence>
<dbReference type="Pfam" id="PF18011">
    <property type="entry name" value="Catalase_C"/>
    <property type="match status" value="1"/>
</dbReference>
<reference evidence="13 14" key="1">
    <citation type="submission" date="2015-01" db="EMBL/GenBank/DDBJ databases">
        <title>The Genome Sequence of Capronia semiimmersa CBS27337.</title>
        <authorList>
            <consortium name="The Broad Institute Genomics Platform"/>
            <person name="Cuomo C."/>
            <person name="de Hoog S."/>
            <person name="Gorbushina A."/>
            <person name="Stielow B."/>
            <person name="Teixiera M."/>
            <person name="Abouelleil A."/>
            <person name="Chapman S.B."/>
            <person name="Priest M."/>
            <person name="Young S.K."/>
            <person name="Wortman J."/>
            <person name="Nusbaum C."/>
            <person name="Birren B."/>
        </authorList>
    </citation>
    <scope>NUCLEOTIDE SEQUENCE [LARGE SCALE GENOMIC DNA]</scope>
    <source>
        <strain evidence="13 14">CBS 27337</strain>
    </source>
</reference>
<dbReference type="EMBL" id="KN846962">
    <property type="protein sequence ID" value="KIW63094.1"/>
    <property type="molecule type" value="Genomic_DNA"/>
</dbReference>
<evidence type="ECO:0000256" key="10">
    <source>
        <dbReference type="SAM" id="MobiDB-lite"/>
    </source>
</evidence>
<accession>A0A0D2FSS8</accession>